<feature type="domain" description="HTH cro/C1-type" evidence="2">
    <location>
        <begin position="9"/>
        <end position="63"/>
    </location>
</feature>
<protein>
    <submittedName>
        <fullName evidence="3">Helix-turn-helix transcriptional regulator</fullName>
    </submittedName>
</protein>
<dbReference type="Gene3D" id="1.10.260.40">
    <property type="entry name" value="lambda repressor-like DNA-binding domains"/>
    <property type="match status" value="1"/>
</dbReference>
<dbReference type="PANTHER" id="PTHR46558">
    <property type="entry name" value="TRACRIPTIONAL REGULATORY PROTEIN-RELATED-RELATED"/>
    <property type="match status" value="1"/>
</dbReference>
<organism evidence="3 4">
    <name type="scientific">Listeria rustica</name>
    <dbReference type="NCBI Taxonomy" id="2713503"/>
    <lineage>
        <taxon>Bacteria</taxon>
        <taxon>Bacillati</taxon>
        <taxon>Bacillota</taxon>
        <taxon>Bacilli</taxon>
        <taxon>Bacillales</taxon>
        <taxon>Listeriaceae</taxon>
        <taxon>Listeria</taxon>
    </lineage>
</organism>
<dbReference type="InterPro" id="IPR010982">
    <property type="entry name" value="Lambda_DNA-bd_dom_sf"/>
</dbReference>
<evidence type="ECO:0000313" key="4">
    <source>
        <dbReference type="Proteomes" id="UP000548787"/>
    </source>
</evidence>
<gene>
    <name evidence="3" type="ORF">HPK16_04270</name>
</gene>
<dbReference type="SMART" id="SM00530">
    <property type="entry name" value="HTH_XRE"/>
    <property type="match status" value="1"/>
</dbReference>
<proteinExistence type="predicted"/>
<dbReference type="PROSITE" id="PS50943">
    <property type="entry name" value="HTH_CROC1"/>
    <property type="match status" value="1"/>
</dbReference>
<dbReference type="AlphaFoldDB" id="A0A7W1T4W4"/>
<accession>A0A7W1T4W4</accession>
<dbReference type="GO" id="GO:0003677">
    <property type="term" value="F:DNA binding"/>
    <property type="evidence" value="ECO:0007669"/>
    <property type="project" value="UniProtKB-KW"/>
</dbReference>
<reference evidence="3 4" key="1">
    <citation type="submission" date="2020-05" db="EMBL/GenBank/DDBJ databases">
        <authorList>
            <person name="Carlin C.R."/>
        </authorList>
    </citation>
    <scope>NUCLEOTIDE SEQUENCE [LARGE SCALE GENOMIC DNA]</scope>
    <source>
        <strain evidence="3 4">FSL W9-0585</strain>
    </source>
</reference>
<dbReference type="EMBL" id="JABJVM010000003">
    <property type="protein sequence ID" value="MBA3925552.1"/>
    <property type="molecule type" value="Genomic_DNA"/>
</dbReference>
<dbReference type="SUPFAM" id="SSF47413">
    <property type="entry name" value="lambda repressor-like DNA-binding domains"/>
    <property type="match status" value="1"/>
</dbReference>
<dbReference type="PANTHER" id="PTHR46558:SF11">
    <property type="entry name" value="HTH-TYPE TRANSCRIPTIONAL REGULATOR XRE"/>
    <property type="match status" value="1"/>
</dbReference>
<dbReference type="CDD" id="cd00093">
    <property type="entry name" value="HTH_XRE"/>
    <property type="match status" value="1"/>
</dbReference>
<dbReference type="InterPro" id="IPR001387">
    <property type="entry name" value="Cro/C1-type_HTH"/>
</dbReference>
<dbReference type="Proteomes" id="UP000548787">
    <property type="component" value="Unassembled WGS sequence"/>
</dbReference>
<dbReference type="Pfam" id="PF01381">
    <property type="entry name" value="HTH_3"/>
    <property type="match status" value="1"/>
</dbReference>
<dbReference type="RefSeq" id="WP_181675775.1">
    <property type="nucleotide sequence ID" value="NZ_JABJVM010000003.1"/>
</dbReference>
<name>A0A7W1T4W4_9LIST</name>
<evidence type="ECO:0000259" key="2">
    <source>
        <dbReference type="PROSITE" id="PS50943"/>
    </source>
</evidence>
<keyword evidence="4" id="KW-1185">Reference proteome</keyword>
<evidence type="ECO:0000313" key="3">
    <source>
        <dbReference type="EMBL" id="MBA3925552.1"/>
    </source>
</evidence>
<sequence>MANIIGERIKKLRKEKKLTQTELAKQINLTHVSISGYERGTRLPDTETLGKLSDVLETTTDYLLGRTNNPTSGEKDNVSVHYFEKENLTDEDLEYIETMIEALKRKTRDKNK</sequence>
<reference evidence="3 4" key="2">
    <citation type="submission" date="2020-08" db="EMBL/GenBank/DDBJ databases">
        <title>Listeria ohnekaius sp. nov. and Listeria portnoyii sp. nov. isolated from non-agricultural and natural environments.</title>
        <authorList>
            <person name="Weller D."/>
            <person name="Belias A.M."/>
            <person name="Liao J."/>
            <person name="Guo S."/>
            <person name="Orsi R.H."/>
            <person name="Wiedmann M."/>
        </authorList>
    </citation>
    <scope>NUCLEOTIDE SEQUENCE [LARGE SCALE GENOMIC DNA]</scope>
    <source>
        <strain evidence="3 4">FSL W9-0585</strain>
    </source>
</reference>
<evidence type="ECO:0000256" key="1">
    <source>
        <dbReference type="ARBA" id="ARBA00023125"/>
    </source>
</evidence>
<comment type="caution">
    <text evidence="3">The sequence shown here is derived from an EMBL/GenBank/DDBJ whole genome shotgun (WGS) entry which is preliminary data.</text>
</comment>
<keyword evidence="1" id="KW-0238">DNA-binding</keyword>